<dbReference type="AlphaFoldDB" id="A0A8H4N7W1"/>
<feature type="compositionally biased region" description="Basic and acidic residues" evidence="7">
    <location>
        <begin position="314"/>
        <end position="327"/>
    </location>
</feature>
<dbReference type="SUPFAM" id="SSF56399">
    <property type="entry name" value="ADP-ribosylation"/>
    <property type="match status" value="1"/>
</dbReference>
<keyword evidence="4" id="KW-0808">Transferase</keyword>
<dbReference type="InterPro" id="IPR042081">
    <property type="entry name" value="RNA_2'-PTrans_C"/>
</dbReference>
<dbReference type="PANTHER" id="PTHR12684">
    <property type="entry name" value="PUTATIVE PHOSPHOTRANSFERASE"/>
    <property type="match status" value="1"/>
</dbReference>
<feature type="region of interest" description="Disordered" evidence="7">
    <location>
        <begin position="1"/>
        <end position="25"/>
    </location>
</feature>
<dbReference type="EC" id="2.7.1.160" evidence="3"/>
<sequence length="327" mass="34145">MASRGRGGRGGGRGGRGPLPRDVQVSKKMSRILRHSAEDEGLKLQPGGYVNVKDLLQTNTMKSLHVTFAELRTIVTSNDKQRFSLIPITEGPSSADPPASNATPTNDFPPSDPSSSSSDPDDPSAYLIRANQGHSIATVDSASLLTRLSPASAPALCVHGTTAAAWPRILASGGLRPMGRNHVHLATGLPAGFMPLDDGATTGSEGEKKEVQAPVISGMRSSSRVLVYVDVGRAMGAEVPFWRSANGVVLTEGGKDGVLGVEFFERVEDRRAGAVLVRDGVVVGDGGVEGMKGDREEGKEGKEGRGGGGRRRGGWKDGRRGGAGEAF</sequence>
<keyword evidence="5" id="KW-0520">NAD</keyword>
<keyword evidence="9" id="KW-1185">Reference proteome</keyword>
<protein>
    <recommendedName>
        <fullName evidence="3">2'-phosphotransferase</fullName>
        <ecNumber evidence="3">2.7.1.160</ecNumber>
    </recommendedName>
</protein>
<dbReference type="EMBL" id="WWBZ02000014">
    <property type="protein sequence ID" value="KAF4310528.1"/>
    <property type="molecule type" value="Genomic_DNA"/>
</dbReference>
<dbReference type="Proteomes" id="UP000572817">
    <property type="component" value="Unassembled WGS sequence"/>
</dbReference>
<evidence type="ECO:0000256" key="6">
    <source>
        <dbReference type="ARBA" id="ARBA00047949"/>
    </source>
</evidence>
<evidence type="ECO:0000256" key="5">
    <source>
        <dbReference type="ARBA" id="ARBA00023027"/>
    </source>
</evidence>
<reference evidence="8" key="1">
    <citation type="submission" date="2020-04" db="EMBL/GenBank/DDBJ databases">
        <title>Genome Assembly and Annotation of Botryosphaeria dothidea sdau 11-99, a Latent Pathogen of Apple Fruit Ring Rot in China.</title>
        <authorList>
            <person name="Yu C."/>
            <person name="Diao Y."/>
            <person name="Lu Q."/>
            <person name="Zhao J."/>
            <person name="Cui S."/>
            <person name="Peng C."/>
            <person name="He B."/>
            <person name="Liu H."/>
        </authorList>
    </citation>
    <scope>NUCLEOTIDE SEQUENCE [LARGE SCALE GENOMIC DNA]</scope>
    <source>
        <strain evidence="8">Sdau11-99</strain>
    </source>
</reference>
<feature type="compositionally biased region" description="Gly residues" evidence="7">
    <location>
        <begin position="8"/>
        <end position="17"/>
    </location>
</feature>
<dbReference type="Gene3D" id="1.10.10.970">
    <property type="entry name" value="RNA 2'-phosphotransferase, Tpt1/KptA family, N-terminal domain"/>
    <property type="match status" value="1"/>
</dbReference>
<name>A0A8H4N7W1_9PEZI</name>
<dbReference type="GO" id="GO:0000215">
    <property type="term" value="F:tRNA 2'-phosphotransferase activity"/>
    <property type="evidence" value="ECO:0007669"/>
    <property type="project" value="UniProtKB-EC"/>
</dbReference>
<evidence type="ECO:0000256" key="2">
    <source>
        <dbReference type="ARBA" id="ARBA00009836"/>
    </source>
</evidence>
<dbReference type="Gene3D" id="3.20.170.30">
    <property type="match status" value="1"/>
</dbReference>
<evidence type="ECO:0000256" key="3">
    <source>
        <dbReference type="ARBA" id="ARBA00012007"/>
    </source>
</evidence>
<feature type="region of interest" description="Disordered" evidence="7">
    <location>
        <begin position="287"/>
        <end position="327"/>
    </location>
</feature>
<comment type="similarity">
    <text evidence="2">Belongs to the KptA/TPT1 family.</text>
</comment>
<dbReference type="Pfam" id="PF01885">
    <property type="entry name" value="PTS_2-RNA"/>
    <property type="match status" value="1"/>
</dbReference>
<organism evidence="8 9">
    <name type="scientific">Botryosphaeria dothidea</name>
    <dbReference type="NCBI Taxonomy" id="55169"/>
    <lineage>
        <taxon>Eukaryota</taxon>
        <taxon>Fungi</taxon>
        <taxon>Dikarya</taxon>
        <taxon>Ascomycota</taxon>
        <taxon>Pezizomycotina</taxon>
        <taxon>Dothideomycetes</taxon>
        <taxon>Dothideomycetes incertae sedis</taxon>
        <taxon>Botryosphaeriales</taxon>
        <taxon>Botryosphaeriaceae</taxon>
        <taxon>Botryosphaeria</taxon>
    </lineage>
</organism>
<gene>
    <name evidence="8" type="ORF">GTA08_BOTSDO13878</name>
</gene>
<comment type="function">
    <text evidence="1">Catalyzes the last step of tRNA splicing, the transfer of the splice junction 2'-phosphate from ligated tRNA to NAD to produce ADP-ribose 1''-2'' cyclic phosphate.</text>
</comment>
<feature type="compositionally biased region" description="Basic and acidic residues" evidence="7">
    <location>
        <begin position="291"/>
        <end position="305"/>
    </location>
</feature>
<evidence type="ECO:0000313" key="8">
    <source>
        <dbReference type="EMBL" id="KAF4310528.1"/>
    </source>
</evidence>
<accession>A0A8H4N7W1</accession>
<evidence type="ECO:0000313" key="9">
    <source>
        <dbReference type="Proteomes" id="UP000572817"/>
    </source>
</evidence>
<evidence type="ECO:0000256" key="7">
    <source>
        <dbReference type="SAM" id="MobiDB-lite"/>
    </source>
</evidence>
<dbReference type="InterPro" id="IPR042080">
    <property type="entry name" value="RNA_2'-PTrans_N"/>
</dbReference>
<comment type="caution">
    <text evidence="8">The sequence shown here is derived from an EMBL/GenBank/DDBJ whole genome shotgun (WGS) entry which is preliminary data.</text>
</comment>
<dbReference type="PANTHER" id="PTHR12684:SF2">
    <property type="entry name" value="TRNA 2'-PHOSPHOTRANSFERASE 1"/>
    <property type="match status" value="1"/>
</dbReference>
<evidence type="ECO:0000256" key="4">
    <source>
        <dbReference type="ARBA" id="ARBA00022679"/>
    </source>
</evidence>
<evidence type="ECO:0000256" key="1">
    <source>
        <dbReference type="ARBA" id="ARBA00003343"/>
    </source>
</evidence>
<dbReference type="InterPro" id="IPR002745">
    <property type="entry name" value="Ptrans_KptA/Tpt1"/>
</dbReference>
<comment type="catalytic activity">
    <reaction evidence="6">
        <text>2'-phospho-[ligated tRNA] + NAD(+) = mature tRNA + ADP-alpha-D-ribose 1'',2''-cyclic phosphate + nicotinamide</text>
        <dbReference type="Rhea" id="RHEA:23324"/>
        <dbReference type="Rhea" id="RHEA-COMP:11106"/>
        <dbReference type="Rhea" id="RHEA-COMP:11107"/>
        <dbReference type="ChEBI" id="CHEBI:17154"/>
        <dbReference type="ChEBI" id="CHEBI:57540"/>
        <dbReference type="ChEBI" id="CHEBI:76596"/>
        <dbReference type="ChEBI" id="CHEBI:82883"/>
        <dbReference type="ChEBI" id="CHEBI:85027"/>
        <dbReference type="EC" id="2.7.1.160"/>
    </reaction>
</comment>
<dbReference type="OrthoDB" id="419694at2759"/>
<dbReference type="GO" id="GO:0006388">
    <property type="term" value="P:tRNA splicing, via endonucleolytic cleavage and ligation"/>
    <property type="evidence" value="ECO:0007669"/>
    <property type="project" value="TreeGrafter"/>
</dbReference>
<feature type="region of interest" description="Disordered" evidence="7">
    <location>
        <begin position="87"/>
        <end position="126"/>
    </location>
</feature>
<proteinExistence type="inferred from homology"/>